<dbReference type="Gene3D" id="3.60.20.10">
    <property type="entry name" value="Glutamine Phosphoribosylpyrophosphate, subunit 1, domain 1"/>
    <property type="match status" value="1"/>
</dbReference>
<dbReference type="Pfam" id="PF02729">
    <property type="entry name" value="OTCace_N"/>
    <property type="match status" value="1"/>
</dbReference>
<evidence type="ECO:0000256" key="13">
    <source>
        <dbReference type="ARBA" id="ARBA00023211"/>
    </source>
</evidence>
<evidence type="ECO:0000256" key="5">
    <source>
        <dbReference type="ARBA" id="ARBA00007805"/>
    </source>
</evidence>
<dbReference type="Proteomes" id="UP000650582">
    <property type="component" value="Unassembled WGS sequence"/>
</dbReference>
<evidence type="ECO:0000256" key="1">
    <source>
        <dbReference type="ARBA" id="ARBA00001198"/>
    </source>
</evidence>
<dbReference type="EMBL" id="JACYCC010000130">
    <property type="protein sequence ID" value="KAF8674628.1"/>
    <property type="molecule type" value="Genomic_DNA"/>
</dbReference>
<dbReference type="Pfam" id="PF00227">
    <property type="entry name" value="Proteasome"/>
    <property type="match status" value="1"/>
</dbReference>
<evidence type="ECO:0000256" key="11">
    <source>
        <dbReference type="ARBA" id="ARBA00022801"/>
    </source>
</evidence>
<name>A0A8H7H457_9AGAM</name>
<keyword evidence="11" id="KW-0378">Hydrolase</keyword>
<evidence type="ECO:0000256" key="7">
    <source>
        <dbReference type="ARBA" id="ARBA00022525"/>
    </source>
</evidence>
<keyword evidence="12" id="KW-0647">Proteasome</keyword>
<comment type="catalytic activity">
    <reaction evidence="1">
        <text>Cleavage of peptide bonds with very broad specificity.</text>
        <dbReference type="EC" id="3.4.25.1"/>
    </reaction>
</comment>
<protein>
    <submittedName>
        <fullName evidence="17">ATCase OTCase family</fullName>
    </submittedName>
</protein>
<dbReference type="InterPro" id="IPR029055">
    <property type="entry name" value="Ntn_hydrolases_N"/>
</dbReference>
<dbReference type="GO" id="GO:0019774">
    <property type="term" value="C:proteasome core complex, beta-subunit complex"/>
    <property type="evidence" value="ECO:0007669"/>
    <property type="project" value="UniProtKB-ARBA"/>
</dbReference>
<dbReference type="InterPro" id="IPR002292">
    <property type="entry name" value="Orn/put_carbamltrans"/>
</dbReference>
<dbReference type="InterPro" id="IPR024689">
    <property type="entry name" value="Proteasome_bsu_C"/>
</dbReference>
<sequence>MSGQNLTRATRTRCVTPFKVHYLAALVIEIRTMMDVYGKSGFDFSNSIRLVTRNQFLSGKGVKVPKATSTGTTIVGCLFKDGVVLGADTRATEGDIVADKNCEKIHYIAPHIRCCGAGTAADTEFVTALISSNIELHELSTGRKARVVTAMTMLKQRLFQYQGHIGAALVLGGVDPTGPHLFTVAPHGSTDKLPYVTMGSGSLAAMAVFESQWKAGLERQEAIDLVTAAISAGVFNDLGSGSNVDVCIVTADGTQMLRNYRTDNERAPKELRYKFKRGTTAWKHESIRSLVVNEAVRPVGGRPGDGCALSGSKVIGLIPHTGATDRKARELNRAGHPLLGTVRPYSVCRGDNVLGPRADAQRKIPLCHQTENTARKFALAALGLLSSLASISASDADELKTLVSELTVAATQSQRLAILDEDKDFVFDFLNAAKIQGAVGKGNGGQAVSAKTTTFPALIGNNLAMTVGFLGPCAQNTPHIHPRSAEMLVMVAGDTINTGTFQENGARFVENKIEVGQATIFPIGSVHFQQNLGCDPAIFVAGFANEDPGTLQIAQGFFQQLPPDTVSATLGELGVEEVQDISKKIPANIAFGVAECVKRCHIDRNSTFEFNEQTISKALKEQGIAATIASGAASSRVNVSSGSSSKQASSLSPGANLAASNNIIPDDDNDSFWDNKYHVLVIVLAVACGVLVLALIAAIVIAMRARKAARTRSHHVPLPLFTGTGHGKTRSEASTPFVTEKYSDGGRIDSPRPQLSMPPKVPHLMTLADLSVGQINRALTHSAALKRISKPLLEPYTASTRTLPPVEQTLANKTIALLFSKRSTRTRVAAETSTVLLGGRALFLGREDIQLGVNESARDTINVLGGMCQGVFARVGEHKEIEELAEHSPIPIINALSSLWHPTQILADILTLHEHAHLFGGSPKSKTDSDLPSLRPLTVTWLGDSSNVLHDILVALPRLGHQVRVGTPPQQAYQCPKPVWDRVKELGCEKNIFWTDNPYEAVKGADVVVTDTWISMGQEAEKAQRLKDFRGYQVTEKLCKEGGANPDWKFLHCLPRKSNEVDDEVNPFCFPPQYRSMKLIRPSLQVFYGPRSLVFPEAENRKWTIMGLFDLLIGRWTI</sequence>
<evidence type="ECO:0000256" key="4">
    <source>
        <dbReference type="ARBA" id="ARBA00007456"/>
    </source>
</evidence>
<dbReference type="GO" id="GO:0005576">
    <property type="term" value="C:extracellular region"/>
    <property type="evidence" value="ECO:0007669"/>
    <property type="project" value="UniProtKB-SubCell"/>
</dbReference>
<dbReference type="FunFam" id="3.60.20.10:FF:000005">
    <property type="entry name" value="Proteasome subunit beta type-2"/>
    <property type="match status" value="1"/>
</dbReference>
<dbReference type="AlphaFoldDB" id="A0A8H7H457"/>
<dbReference type="CDD" id="cd02241">
    <property type="entry name" value="cupin_OxOx"/>
    <property type="match status" value="1"/>
</dbReference>
<dbReference type="InterPro" id="IPR006131">
    <property type="entry name" value="Asp_carbamoyltransf_Asp/Orn-bd"/>
</dbReference>
<dbReference type="InterPro" id="IPR001929">
    <property type="entry name" value="Germin"/>
</dbReference>
<accession>A0A8H7H457</accession>
<reference evidence="17" key="1">
    <citation type="submission" date="2020-09" db="EMBL/GenBank/DDBJ databases">
        <title>Comparative genome analyses of four rice-infecting Rhizoctonia solani isolates reveal extensive enrichment of homogalacturonan modification genes.</title>
        <authorList>
            <person name="Lee D.-Y."/>
            <person name="Jeon J."/>
            <person name="Kim K.-T."/>
            <person name="Cheong K."/>
            <person name="Song H."/>
            <person name="Choi G."/>
            <person name="Ko J."/>
            <person name="Opiyo S.O."/>
            <person name="Zuo S."/>
            <person name="Madhav S."/>
            <person name="Lee Y.-H."/>
            <person name="Wang G.-L."/>
        </authorList>
    </citation>
    <scope>NUCLEOTIDE SEQUENCE</scope>
    <source>
        <strain evidence="17">AG1-IA YN-7</strain>
    </source>
</reference>
<dbReference type="InterPro" id="IPR036901">
    <property type="entry name" value="Asp/Orn_carbamoylTrfase_sf"/>
</dbReference>
<dbReference type="CDD" id="cd03763">
    <property type="entry name" value="proteasome_beta_type_7"/>
    <property type="match status" value="1"/>
</dbReference>
<dbReference type="InterPro" id="IPR006132">
    <property type="entry name" value="Asp/Orn_carbamoyltranf_P-bd"/>
</dbReference>
<evidence type="ECO:0000256" key="15">
    <source>
        <dbReference type="SAM" id="Phobius"/>
    </source>
</evidence>
<dbReference type="Pfam" id="PF00185">
    <property type="entry name" value="OTCace"/>
    <property type="match status" value="1"/>
</dbReference>
<dbReference type="SUPFAM" id="SSF56235">
    <property type="entry name" value="N-terminal nucleophile aminohydrolases (Ntn hydrolases)"/>
    <property type="match status" value="1"/>
</dbReference>
<dbReference type="SMART" id="SM00835">
    <property type="entry name" value="Cupin_1"/>
    <property type="match status" value="1"/>
</dbReference>
<dbReference type="InterPro" id="IPR006130">
    <property type="entry name" value="Asp/Orn_carbamoylTrfase"/>
</dbReference>
<dbReference type="PANTHER" id="PTHR45753:SF3">
    <property type="entry name" value="ORNITHINE TRANSCARBAMYLASE, MITOCHONDRIAL"/>
    <property type="match status" value="1"/>
</dbReference>
<dbReference type="Gene3D" id="3.40.50.1370">
    <property type="entry name" value="Aspartate/ornithine carbamoyltransferase"/>
    <property type="match status" value="2"/>
</dbReference>
<keyword evidence="6" id="KW-0963">Cytoplasm</keyword>
<dbReference type="PROSITE" id="PS51476">
    <property type="entry name" value="PROTEASOME_BETA_2"/>
    <property type="match status" value="1"/>
</dbReference>
<keyword evidence="9" id="KW-0808">Transferase</keyword>
<dbReference type="Gene3D" id="2.60.120.10">
    <property type="entry name" value="Jelly Rolls"/>
    <property type="match status" value="1"/>
</dbReference>
<organism evidence="17 18">
    <name type="scientific">Rhizoctonia solani</name>
    <dbReference type="NCBI Taxonomy" id="456999"/>
    <lineage>
        <taxon>Eukaryota</taxon>
        <taxon>Fungi</taxon>
        <taxon>Dikarya</taxon>
        <taxon>Basidiomycota</taxon>
        <taxon>Agaricomycotina</taxon>
        <taxon>Agaricomycetes</taxon>
        <taxon>Cantharellales</taxon>
        <taxon>Ceratobasidiaceae</taxon>
        <taxon>Rhizoctonia</taxon>
    </lineage>
</organism>
<dbReference type="Pfam" id="PF00190">
    <property type="entry name" value="Cupin_1"/>
    <property type="match status" value="1"/>
</dbReference>
<dbReference type="GO" id="GO:0030145">
    <property type="term" value="F:manganese ion binding"/>
    <property type="evidence" value="ECO:0007669"/>
    <property type="project" value="InterPro"/>
</dbReference>
<keyword evidence="10" id="KW-0888">Threonine protease</keyword>
<dbReference type="GO" id="GO:0005739">
    <property type="term" value="C:mitochondrion"/>
    <property type="evidence" value="ECO:0007669"/>
    <property type="project" value="TreeGrafter"/>
</dbReference>
<keyword evidence="14" id="KW-0539">Nucleus</keyword>
<keyword evidence="7" id="KW-0964">Secreted</keyword>
<comment type="similarity">
    <text evidence="4">Belongs to the germin family.</text>
</comment>
<dbReference type="Pfam" id="PF12465">
    <property type="entry name" value="Pr_beta_C"/>
    <property type="match status" value="1"/>
</dbReference>
<evidence type="ECO:0000256" key="9">
    <source>
        <dbReference type="ARBA" id="ARBA00022679"/>
    </source>
</evidence>
<feature type="transmembrane region" description="Helical" evidence="15">
    <location>
        <begin position="677"/>
        <end position="703"/>
    </location>
</feature>
<comment type="similarity">
    <text evidence="5">Belongs to the aspartate/ornithine carbamoyltransferase superfamily. OTCase family.</text>
</comment>
<evidence type="ECO:0000313" key="17">
    <source>
        <dbReference type="EMBL" id="KAF8674628.1"/>
    </source>
</evidence>
<keyword evidence="15" id="KW-1133">Transmembrane helix</keyword>
<comment type="subcellular location">
    <subcellularLocation>
        <location evidence="2">Nucleus</location>
    </subcellularLocation>
    <subcellularLocation>
        <location evidence="3">Secreted</location>
    </subcellularLocation>
</comment>
<dbReference type="SUPFAM" id="SSF53671">
    <property type="entry name" value="Aspartate/ornithine carbamoyltransferase"/>
    <property type="match status" value="1"/>
</dbReference>
<keyword evidence="8" id="KW-0645">Protease</keyword>
<dbReference type="GO" id="GO:0051603">
    <property type="term" value="P:proteolysis involved in protein catabolic process"/>
    <property type="evidence" value="ECO:0007669"/>
    <property type="project" value="InterPro"/>
</dbReference>
<gene>
    <name evidence="17" type="ORF">RHS04_07188</name>
</gene>
<dbReference type="InterPro" id="IPR001353">
    <property type="entry name" value="Proteasome_sua/b"/>
</dbReference>
<keyword evidence="15" id="KW-0812">Transmembrane</keyword>
<evidence type="ECO:0000256" key="12">
    <source>
        <dbReference type="ARBA" id="ARBA00022942"/>
    </source>
</evidence>
<comment type="caution">
    <text evidence="17">The sequence shown here is derived from an EMBL/GenBank/DDBJ whole genome shotgun (WGS) entry which is preliminary data.</text>
</comment>
<evidence type="ECO:0000256" key="14">
    <source>
        <dbReference type="ARBA" id="ARBA00023242"/>
    </source>
</evidence>
<dbReference type="InterPro" id="IPR014710">
    <property type="entry name" value="RmlC-like_jellyroll"/>
</dbReference>
<dbReference type="InterPro" id="IPR006045">
    <property type="entry name" value="Cupin_1"/>
</dbReference>
<dbReference type="GO" id="GO:0004298">
    <property type="term" value="F:threonine-type endopeptidase activity"/>
    <property type="evidence" value="ECO:0007669"/>
    <property type="project" value="UniProtKB-KW"/>
</dbReference>
<evidence type="ECO:0000256" key="3">
    <source>
        <dbReference type="ARBA" id="ARBA00004613"/>
    </source>
</evidence>
<evidence type="ECO:0000256" key="6">
    <source>
        <dbReference type="ARBA" id="ARBA00022490"/>
    </source>
</evidence>
<evidence type="ECO:0000259" key="16">
    <source>
        <dbReference type="SMART" id="SM00835"/>
    </source>
</evidence>
<dbReference type="InterPro" id="IPR011051">
    <property type="entry name" value="RmlC_Cupin_sf"/>
</dbReference>
<dbReference type="PANTHER" id="PTHR45753">
    <property type="entry name" value="ORNITHINE CARBAMOYLTRANSFERASE, MITOCHONDRIAL"/>
    <property type="match status" value="1"/>
</dbReference>
<dbReference type="GO" id="GO:0042450">
    <property type="term" value="P:L-arginine biosynthetic process via ornithine"/>
    <property type="evidence" value="ECO:0007669"/>
    <property type="project" value="TreeGrafter"/>
</dbReference>
<feature type="domain" description="Cupin type-1" evidence="16">
    <location>
        <begin position="436"/>
        <end position="579"/>
    </location>
</feature>
<evidence type="ECO:0000256" key="2">
    <source>
        <dbReference type="ARBA" id="ARBA00004123"/>
    </source>
</evidence>
<dbReference type="PRINTS" id="PR00102">
    <property type="entry name" value="OTCASE"/>
</dbReference>
<dbReference type="GO" id="GO:0004585">
    <property type="term" value="F:ornithine carbamoyltransferase activity"/>
    <property type="evidence" value="ECO:0007669"/>
    <property type="project" value="TreeGrafter"/>
</dbReference>
<dbReference type="GO" id="GO:0019240">
    <property type="term" value="P:citrulline biosynthetic process"/>
    <property type="evidence" value="ECO:0007669"/>
    <property type="project" value="TreeGrafter"/>
</dbReference>
<dbReference type="PROSITE" id="PS00097">
    <property type="entry name" value="CARBAMOYLTRANSFERASE"/>
    <property type="match status" value="1"/>
</dbReference>
<dbReference type="SUPFAM" id="SSF51182">
    <property type="entry name" value="RmlC-like cupins"/>
    <property type="match status" value="1"/>
</dbReference>
<proteinExistence type="inferred from homology"/>
<dbReference type="GO" id="GO:0005634">
    <property type="term" value="C:nucleus"/>
    <property type="evidence" value="ECO:0007669"/>
    <property type="project" value="UniProtKB-SubCell"/>
</dbReference>
<dbReference type="PRINTS" id="PR00100">
    <property type="entry name" value="AOTCASE"/>
</dbReference>
<keyword evidence="15" id="KW-0472">Membrane</keyword>
<evidence type="ECO:0000256" key="10">
    <source>
        <dbReference type="ARBA" id="ARBA00022698"/>
    </source>
</evidence>
<dbReference type="InterPro" id="IPR023333">
    <property type="entry name" value="Proteasome_suB-type"/>
</dbReference>
<evidence type="ECO:0000313" key="18">
    <source>
        <dbReference type="Proteomes" id="UP000650582"/>
    </source>
</evidence>
<keyword evidence="13" id="KW-0464">Manganese</keyword>
<dbReference type="GO" id="GO:0016597">
    <property type="term" value="F:amino acid binding"/>
    <property type="evidence" value="ECO:0007669"/>
    <property type="project" value="InterPro"/>
</dbReference>
<evidence type="ECO:0000256" key="8">
    <source>
        <dbReference type="ARBA" id="ARBA00022670"/>
    </source>
</evidence>